<comment type="pathway">
    <text evidence="2">Carbohydrate biosynthesis; dTDP-L-rhamnose biosynthesis.</text>
</comment>
<dbReference type="OrthoDB" id="9803892at2"/>
<evidence type="ECO:0000313" key="5">
    <source>
        <dbReference type="Proteomes" id="UP000179524"/>
    </source>
</evidence>
<dbReference type="RefSeq" id="WP_071310992.1">
    <property type="nucleotide sequence ID" value="NZ_MLQR01000050.1"/>
</dbReference>
<dbReference type="InterPro" id="IPR036291">
    <property type="entry name" value="NAD(P)-bd_dom_sf"/>
</dbReference>
<comment type="caution">
    <text evidence="4">The sequence shown here is derived from an EMBL/GenBank/DDBJ whole genome shotgun (WGS) entry which is preliminary data.</text>
</comment>
<protein>
    <recommendedName>
        <fullName evidence="2">dTDP-4-dehydrorhamnose reductase</fullName>
        <ecNumber evidence="2">1.1.1.133</ecNumber>
    </recommendedName>
</protein>
<proteinExistence type="inferred from homology"/>
<feature type="domain" description="RmlD-like substrate binding" evidence="3">
    <location>
        <begin position="1"/>
        <end position="278"/>
    </location>
</feature>
<organism evidence="4 5">
    <name type="scientific">Anaerobacillus alkalilacustris</name>
    <dbReference type="NCBI Taxonomy" id="393763"/>
    <lineage>
        <taxon>Bacteria</taxon>
        <taxon>Bacillati</taxon>
        <taxon>Bacillota</taxon>
        <taxon>Bacilli</taxon>
        <taxon>Bacillales</taxon>
        <taxon>Bacillaceae</taxon>
        <taxon>Anaerobacillus</taxon>
    </lineage>
</organism>
<dbReference type="PANTHER" id="PTHR10491">
    <property type="entry name" value="DTDP-4-DEHYDRORHAMNOSE REDUCTASE"/>
    <property type="match status" value="1"/>
</dbReference>
<dbReference type="Gene3D" id="3.40.50.720">
    <property type="entry name" value="NAD(P)-binding Rossmann-like Domain"/>
    <property type="match status" value="1"/>
</dbReference>
<dbReference type="SUPFAM" id="SSF51735">
    <property type="entry name" value="NAD(P)-binding Rossmann-fold domains"/>
    <property type="match status" value="1"/>
</dbReference>
<dbReference type="GO" id="GO:0019305">
    <property type="term" value="P:dTDP-rhamnose biosynthetic process"/>
    <property type="evidence" value="ECO:0007669"/>
    <property type="project" value="UniProtKB-UniPathway"/>
</dbReference>
<reference evidence="4 5" key="1">
    <citation type="submission" date="2016-10" db="EMBL/GenBank/DDBJ databases">
        <title>Draft genome sequences of four alkaliphilic bacteria belonging to the Anaerobacillus genus.</title>
        <authorList>
            <person name="Bassil N.M."/>
            <person name="Lloyd J.R."/>
        </authorList>
    </citation>
    <scope>NUCLEOTIDE SEQUENCE [LARGE SCALE GENOMIC DNA]</scope>
    <source>
        <strain evidence="4 5">DSM 18345</strain>
    </source>
</reference>
<dbReference type="EMBL" id="MLQR01000050">
    <property type="protein sequence ID" value="OIJ10419.1"/>
    <property type="molecule type" value="Genomic_DNA"/>
</dbReference>
<evidence type="ECO:0000259" key="3">
    <source>
        <dbReference type="Pfam" id="PF04321"/>
    </source>
</evidence>
<accession>A0A1S2LD38</accession>
<evidence type="ECO:0000313" key="4">
    <source>
        <dbReference type="EMBL" id="OIJ10419.1"/>
    </source>
</evidence>
<sequence length="282" mass="31931">MRVLITGANGQLGKELVKQLDKQHYSVFATSRIDLDITKESIVETKISQIRPDIIIHAAAYTDVDQAEFNKKTAFEVNALGAFYVAREAKKIGAKMVYISSDYVFSGDKSTPYNEDDPPNPISVYGASKWLGERLVRSTLQESYIIRTSWLYGHGGNNFVKTMINLAKQQKEIKVVNDQVGSPTYTKDLVEIIHRIFNKGYGIYHVSNNCSCSWYEFAREIFLEVGNDPTLVISITTKEYGAATIRPSYSVMECKKLKTEGIKMPRSWQSALHEFMKKELAK</sequence>
<dbReference type="UniPathway" id="UPA00124"/>
<keyword evidence="5" id="KW-1185">Reference proteome</keyword>
<dbReference type="EC" id="1.1.1.133" evidence="2"/>
<dbReference type="Gene3D" id="3.90.25.10">
    <property type="entry name" value="UDP-galactose 4-epimerase, domain 1"/>
    <property type="match status" value="1"/>
</dbReference>
<dbReference type="NCBIfam" id="TIGR01214">
    <property type="entry name" value="rmlD"/>
    <property type="match status" value="1"/>
</dbReference>
<keyword evidence="2" id="KW-0560">Oxidoreductase</keyword>
<gene>
    <name evidence="4" type="ORF">BKP37_17925</name>
</gene>
<dbReference type="AlphaFoldDB" id="A0A1S2LD38"/>
<dbReference type="GO" id="GO:0005829">
    <property type="term" value="C:cytosol"/>
    <property type="evidence" value="ECO:0007669"/>
    <property type="project" value="TreeGrafter"/>
</dbReference>
<dbReference type="InterPro" id="IPR005913">
    <property type="entry name" value="dTDP_dehydrorham_reduct"/>
</dbReference>
<evidence type="ECO:0000256" key="2">
    <source>
        <dbReference type="RuleBase" id="RU364082"/>
    </source>
</evidence>
<name>A0A1S2LD38_9BACI</name>
<dbReference type="Pfam" id="PF04321">
    <property type="entry name" value="RmlD_sub_bind"/>
    <property type="match status" value="1"/>
</dbReference>
<dbReference type="CDD" id="cd05254">
    <property type="entry name" value="dTDP_HR_like_SDR_e"/>
    <property type="match status" value="1"/>
</dbReference>
<dbReference type="FunFam" id="3.40.50.720:FF:000159">
    <property type="entry name" value="dTDP-4-dehydrorhamnose reductase"/>
    <property type="match status" value="1"/>
</dbReference>
<dbReference type="Proteomes" id="UP000179524">
    <property type="component" value="Unassembled WGS sequence"/>
</dbReference>
<comment type="similarity">
    <text evidence="1 2">Belongs to the dTDP-4-dehydrorhamnose reductase family.</text>
</comment>
<dbReference type="InterPro" id="IPR029903">
    <property type="entry name" value="RmlD-like-bd"/>
</dbReference>
<comment type="function">
    <text evidence="2">Catalyzes the reduction of dTDP-6-deoxy-L-lyxo-4-hexulose to yield dTDP-L-rhamnose.</text>
</comment>
<keyword evidence="2" id="KW-0521">NADP</keyword>
<evidence type="ECO:0000256" key="1">
    <source>
        <dbReference type="ARBA" id="ARBA00010944"/>
    </source>
</evidence>
<dbReference type="GO" id="GO:0008831">
    <property type="term" value="F:dTDP-4-dehydrorhamnose reductase activity"/>
    <property type="evidence" value="ECO:0007669"/>
    <property type="project" value="UniProtKB-EC"/>
</dbReference>
<dbReference type="PANTHER" id="PTHR10491:SF4">
    <property type="entry name" value="METHIONINE ADENOSYLTRANSFERASE 2 SUBUNIT BETA"/>
    <property type="match status" value="1"/>
</dbReference>